<dbReference type="FunFam" id="3.30.300.30:FF:000010">
    <property type="entry name" value="Enterobactin synthetase component F"/>
    <property type="match status" value="2"/>
</dbReference>
<dbReference type="InterPro" id="IPR036736">
    <property type="entry name" value="ACP-like_sf"/>
</dbReference>
<evidence type="ECO:0000256" key="5">
    <source>
        <dbReference type="ARBA" id="ARBA00022737"/>
    </source>
</evidence>
<dbReference type="PROSITE" id="PS50075">
    <property type="entry name" value="CARRIER"/>
    <property type="match status" value="2"/>
</dbReference>
<dbReference type="InterPro" id="IPR010060">
    <property type="entry name" value="NRPS_synth"/>
</dbReference>
<dbReference type="HOGENOM" id="CLU_000022_0_0_11"/>
<dbReference type="KEGG" id="fra:Francci3_2460"/>
<dbReference type="RefSeq" id="WP_011436872.1">
    <property type="nucleotide sequence ID" value="NC_007777.1"/>
</dbReference>
<evidence type="ECO:0000256" key="4">
    <source>
        <dbReference type="ARBA" id="ARBA00022553"/>
    </source>
</evidence>
<dbReference type="InterPro" id="IPR010071">
    <property type="entry name" value="AA_adenyl_dom"/>
</dbReference>
<feature type="domain" description="Carrier" evidence="7">
    <location>
        <begin position="2020"/>
        <end position="2094"/>
    </location>
</feature>
<dbReference type="InterPro" id="IPR020845">
    <property type="entry name" value="AMP-binding_CS"/>
</dbReference>
<dbReference type="InterPro" id="IPR009081">
    <property type="entry name" value="PP-bd_ACP"/>
</dbReference>
<dbReference type="Gene3D" id="2.30.38.10">
    <property type="entry name" value="Luciferase, Domain 3"/>
    <property type="match status" value="2"/>
</dbReference>
<proteinExistence type="inferred from homology"/>
<dbReference type="FunFam" id="1.10.1200.10:FF:000005">
    <property type="entry name" value="Nonribosomal peptide synthetase 1"/>
    <property type="match status" value="2"/>
</dbReference>
<dbReference type="GO" id="GO:0017000">
    <property type="term" value="P:antibiotic biosynthetic process"/>
    <property type="evidence" value="ECO:0007669"/>
    <property type="project" value="UniProtKB-KW"/>
</dbReference>
<dbReference type="Gene3D" id="3.30.559.30">
    <property type="entry name" value="Nonribosomal peptide synthetase, condensation domain"/>
    <property type="match status" value="3"/>
</dbReference>
<evidence type="ECO:0000256" key="6">
    <source>
        <dbReference type="ARBA" id="ARBA00023194"/>
    </source>
</evidence>
<dbReference type="Pfam" id="PF00668">
    <property type="entry name" value="Condensation"/>
    <property type="match status" value="3"/>
</dbReference>
<dbReference type="SMART" id="SM00823">
    <property type="entry name" value="PKS_PP"/>
    <property type="match status" value="2"/>
</dbReference>
<dbReference type="InterPro" id="IPR045851">
    <property type="entry name" value="AMP-bd_C_sf"/>
</dbReference>
<keyword evidence="4" id="KW-0597">Phosphoprotein</keyword>
<dbReference type="GO" id="GO:0008610">
    <property type="term" value="P:lipid biosynthetic process"/>
    <property type="evidence" value="ECO:0007669"/>
    <property type="project" value="UniProtKB-ARBA"/>
</dbReference>
<dbReference type="NCBIfam" id="TIGR01720">
    <property type="entry name" value="NRPS-para261"/>
    <property type="match status" value="1"/>
</dbReference>
<dbReference type="SUPFAM" id="SSF56801">
    <property type="entry name" value="Acetyl-CoA synthetase-like"/>
    <property type="match status" value="2"/>
</dbReference>
<dbReference type="Pfam" id="PF00501">
    <property type="entry name" value="AMP-binding"/>
    <property type="match status" value="2"/>
</dbReference>
<reference evidence="8 9" key="1">
    <citation type="journal article" date="2007" name="Genome Res.">
        <title>Genome characteristics of facultatively symbiotic Frankia sp. strains reflect host range and host plant biogeography.</title>
        <authorList>
            <person name="Normand P."/>
            <person name="Lapierre P."/>
            <person name="Tisa L.S."/>
            <person name="Gogarten J.P."/>
            <person name="Alloisio N."/>
            <person name="Bagnarol E."/>
            <person name="Bassi C.A."/>
            <person name="Berry A.M."/>
            <person name="Bickhart D.M."/>
            <person name="Choisne N."/>
            <person name="Couloux A."/>
            <person name="Cournoyer B."/>
            <person name="Cruveiller S."/>
            <person name="Daubin V."/>
            <person name="Demange N."/>
            <person name="Francino M.P."/>
            <person name="Goltsman E."/>
            <person name="Huang Y."/>
            <person name="Kopp O.R."/>
            <person name="Labarre L."/>
            <person name="Lapidus A."/>
            <person name="Lavire C."/>
            <person name="Marechal J."/>
            <person name="Martinez M."/>
            <person name="Mastronunzio J.E."/>
            <person name="Mullin B.C."/>
            <person name="Niemann J."/>
            <person name="Pujic P."/>
            <person name="Rawnsley T."/>
            <person name="Rouy Z."/>
            <person name="Schenowitz C."/>
            <person name="Sellstedt A."/>
            <person name="Tavares F."/>
            <person name="Tomkins J.P."/>
            <person name="Vallenet D."/>
            <person name="Valverde C."/>
            <person name="Wall L.G."/>
            <person name="Wang Y."/>
            <person name="Medigue C."/>
            <person name="Benson D.R."/>
        </authorList>
    </citation>
    <scope>NUCLEOTIDE SEQUENCE [LARGE SCALE GENOMIC DNA]</scope>
    <source>
        <strain evidence="9">DSM 45818 / CECT 9043 / CcI3</strain>
    </source>
</reference>
<feature type="domain" description="Carrier" evidence="7">
    <location>
        <begin position="966"/>
        <end position="1041"/>
    </location>
</feature>
<dbReference type="SUPFAM" id="SSF52777">
    <property type="entry name" value="CoA-dependent acyltransferases"/>
    <property type="match status" value="6"/>
</dbReference>
<dbReference type="Pfam" id="PF00550">
    <property type="entry name" value="PP-binding"/>
    <property type="match status" value="2"/>
</dbReference>
<comment type="cofactor">
    <cofactor evidence="1">
        <name>pantetheine 4'-phosphate</name>
        <dbReference type="ChEBI" id="CHEBI:47942"/>
    </cofactor>
</comment>
<dbReference type="GO" id="GO:0005829">
    <property type="term" value="C:cytosol"/>
    <property type="evidence" value="ECO:0007669"/>
    <property type="project" value="TreeGrafter"/>
</dbReference>
<dbReference type="GO" id="GO:0003824">
    <property type="term" value="F:catalytic activity"/>
    <property type="evidence" value="ECO:0007669"/>
    <property type="project" value="InterPro"/>
</dbReference>
<evidence type="ECO:0000256" key="2">
    <source>
        <dbReference type="ARBA" id="ARBA00006432"/>
    </source>
</evidence>
<keyword evidence="6" id="KW-0045">Antibiotic biosynthesis</keyword>
<dbReference type="CDD" id="cd19543">
    <property type="entry name" value="DCL_NRPS"/>
    <property type="match status" value="1"/>
</dbReference>
<dbReference type="Gene3D" id="3.30.300.30">
    <property type="match status" value="2"/>
</dbReference>
<gene>
    <name evidence="8" type="ordered locus">Francci3_2460</name>
</gene>
<evidence type="ECO:0000259" key="7">
    <source>
        <dbReference type="PROSITE" id="PS50075"/>
    </source>
</evidence>
<evidence type="ECO:0000313" key="9">
    <source>
        <dbReference type="Proteomes" id="UP000001937"/>
    </source>
</evidence>
<dbReference type="InterPro" id="IPR006162">
    <property type="entry name" value="Ppantetheine_attach_site"/>
</dbReference>
<keyword evidence="3" id="KW-0596">Phosphopantetheine</keyword>
<dbReference type="InterPro" id="IPR000873">
    <property type="entry name" value="AMP-dep_synth/lig_dom"/>
</dbReference>
<dbReference type="PANTHER" id="PTHR45527">
    <property type="entry name" value="NONRIBOSOMAL PEPTIDE SYNTHETASE"/>
    <property type="match status" value="1"/>
</dbReference>
<dbReference type="Pfam" id="PF13193">
    <property type="entry name" value="AMP-binding_C"/>
    <property type="match status" value="2"/>
</dbReference>
<dbReference type="Proteomes" id="UP000001937">
    <property type="component" value="Chromosome"/>
</dbReference>
<dbReference type="InterPro" id="IPR020806">
    <property type="entry name" value="PKS_PP-bd"/>
</dbReference>
<evidence type="ECO:0000256" key="1">
    <source>
        <dbReference type="ARBA" id="ARBA00001957"/>
    </source>
</evidence>
<dbReference type="PhylomeDB" id="Q2JA65"/>
<dbReference type="CDD" id="cd12117">
    <property type="entry name" value="A_NRPS_Srf_like"/>
    <property type="match status" value="1"/>
</dbReference>
<dbReference type="PROSITE" id="PS00012">
    <property type="entry name" value="PHOSPHOPANTETHEINE"/>
    <property type="match status" value="2"/>
</dbReference>
<dbReference type="CDD" id="cd19540">
    <property type="entry name" value="LCL_NRPS-like"/>
    <property type="match status" value="1"/>
</dbReference>
<dbReference type="STRING" id="106370.Francci3_2460"/>
<dbReference type="InterPro" id="IPR023213">
    <property type="entry name" value="CAT-like_dom_sf"/>
</dbReference>
<dbReference type="PROSITE" id="PS00455">
    <property type="entry name" value="AMP_BINDING"/>
    <property type="match status" value="2"/>
</dbReference>
<dbReference type="GO" id="GO:0043041">
    <property type="term" value="P:amino acid activation for nonribosomal peptide biosynthetic process"/>
    <property type="evidence" value="ECO:0007669"/>
    <property type="project" value="TreeGrafter"/>
</dbReference>
<name>Q2JA65_FRACC</name>
<keyword evidence="5" id="KW-0677">Repeat</keyword>
<dbReference type="GO" id="GO:0031177">
    <property type="term" value="F:phosphopantetheine binding"/>
    <property type="evidence" value="ECO:0007669"/>
    <property type="project" value="InterPro"/>
</dbReference>
<accession>Q2JA65</accession>
<evidence type="ECO:0000313" key="8">
    <source>
        <dbReference type="EMBL" id="ABD11827.1"/>
    </source>
</evidence>
<dbReference type="FunFam" id="3.40.50.980:FF:000001">
    <property type="entry name" value="Non-ribosomal peptide synthetase"/>
    <property type="match status" value="1"/>
</dbReference>
<organism evidence="8 9">
    <name type="scientific">Frankia casuarinae (strain DSM 45818 / CECT 9043 / HFP020203 / CcI3)</name>
    <dbReference type="NCBI Taxonomy" id="106370"/>
    <lineage>
        <taxon>Bacteria</taxon>
        <taxon>Bacillati</taxon>
        <taxon>Actinomycetota</taxon>
        <taxon>Actinomycetes</taxon>
        <taxon>Frankiales</taxon>
        <taxon>Frankiaceae</taxon>
        <taxon>Frankia</taxon>
    </lineage>
</organism>
<dbReference type="Gene3D" id="3.30.559.10">
    <property type="entry name" value="Chloramphenicol acetyltransferase-like domain"/>
    <property type="match status" value="3"/>
</dbReference>
<evidence type="ECO:0000256" key="3">
    <source>
        <dbReference type="ARBA" id="ARBA00022450"/>
    </source>
</evidence>
<dbReference type="eggNOG" id="COG1020">
    <property type="taxonomic scope" value="Bacteria"/>
</dbReference>
<comment type="similarity">
    <text evidence="2">Belongs to the ATP-dependent AMP-binding enzyme family.</text>
</comment>
<dbReference type="InterPro" id="IPR001242">
    <property type="entry name" value="Condensation_dom"/>
</dbReference>
<dbReference type="Gene3D" id="3.40.50.980">
    <property type="match status" value="4"/>
</dbReference>
<dbReference type="EMBL" id="CP000249">
    <property type="protein sequence ID" value="ABD11827.1"/>
    <property type="molecule type" value="Genomic_DNA"/>
</dbReference>
<keyword evidence="9" id="KW-1185">Reference proteome</keyword>
<dbReference type="SUPFAM" id="SSF47336">
    <property type="entry name" value="ACP-like"/>
    <property type="match status" value="2"/>
</dbReference>
<sequence>MSQLDVEDLWPLSPLQEGLLFQTLYDGRTGDVYSGQRDLDLTGPLDPALLRASGEALLDRHANLRAGFQQLSGLDQPVQVIARKVRLPWREVDLAHLAEEAALEQAMRLAAEERDRGFDPAQPPLLRFLLIRFGARRHRLVLTIHHILLDGWSQPMFTRELFAVYQAGGTTGGLKPVSPYRDYLEWLGRQDRQAAREAWRVELAGTDEPTLVAQPDPVREPQPAERVNTSVSPELTAALRALARGHELTMNTVVQGAWALLVSRLAGRRDVVFGAVVAGRPPELPRVEDMVGLFINTVPIRVPLDPAQPVAEMLTALQARQTALMSCHYLGLAEIQRITGPGATFDTLLAYENYPLDSSWVSAMADDRDLTITPAGGHEAPHYPLALAVVPGRDRLELRLSYQPEVYEREMAEGLAAAMVRVLAAIAADPAARVGTVGILDETGRDLVIRRWNDTAVPVDAGSLVTAFERRVAEHPHAVAIDGDVTLTYQELNARADRLARLLATLGVGTESLVGVLMERSAELVVALLGVVKAGAAYVPLDAANPLERMKAVIAEAAPVALLVGQATIDHPMTREGGLPAANIVRVPSEVPAGDGPFPVAPAAANLAYVMYTSGSTGVPKGVAVTHGNVVGFCLDGAWPAEVTERVMVQANHAFDASTYEVWVPLLRGGTVVVAPAGDLDAADRERFIAAHRITNVHATAGLFAALGEQTPHIFAGVREVSTGGDVVSAAAVRTLLETHPDMVVRSTYGPTETTAFATHLPFTAGDQVPASVPIGRPLDNTRIYVLDGFLQPIPPGVGGELYVAGGGLARGYLNRPGLTSERFVACPFGTPGERMYRTGDLARWTGDGLLVFLGRADTQVKIRGFRIELSEIENVLSGCPGVARVAVVAHTSQADHSQLVAYVVPAEGESVTGSAVRRYAAGRLPDYMVPAAVVPLAELPLTGNAKLDRAALPAPDFGRMATGREPRTPIEEVLCSLFVDVLKLEWIGADDNFFELGGDSLLAMRLLARVRAVLDVEVGIRTLFTGATPAAVARVVEAGGRSRPELVAGVRPDPAPLSFGQARMWFLNQLEEGRAVYNVPLALKLTGQLDRWALQAALADVAARHESLRTVFPDVDGVPGQHLLDETVGRPELVMVAVTEAELPSLMAAELGRGFDVGSEPPLRVRLFTLSPREHVLLLVAHHIASDGWSMGVLARDLSVAYTARLRGRVPQWTRLPLQYADYAVWQRAVLGDLSDPASLISEQLAYWREALADIPAELALPVDRPRPPVPSFTGGAVPIRIGAQTHERLVRLARGRRATLFMVVQAAVALLLSRLGGGNDIPIGTAVAGRGEAALDDLIGFFVNTLVLRTDVGGDPSFNDLVARVRERNLAAYAHQDVPFERLVEELYPARSLSRHPLFQVSLGLRNTPQDTGWELPGLTIQPHRSGVNAAKFDLSFSLAEHRGADGEPAGIGGTVGYAADLFDRPTVQKVAERLVAVLDAVAADPALRVSQVPVLGAAEWVRVVEEWNDTGVGVGVGTLPGVFGGWVAAGRDVVAVVSGGVRVTYGELEVAANRVARDLVAAGVRSGDRVGVVMERSVELVAVLVGVVKVGAAYVPVDVEWPVVRVGRVLAEAGVRVVVADVGVSDLPGSVGVVWAGGWVDGEGECGPPAVRVGADDVAYVMYTSGSTGVPKGVAVTHAGVVGLAADRCWSREVHGRVLFHASHAFDASTWELWVALLSGGQVVVAPAGRVDAGVLKGLISDFGPTVVHVTAGLFAAVAEEAPGCFVGVREVVTGGDVVSAAAVVRVVEACPGVVVRQLYGPTEVTVCATVFEVRPGDEVASVVPIGRPMDNTRVFVLDRFLQPVPPGVTGELYVAGVGLARGYFGRPGLTGERFVACPFSGSGERMYRTGDLGRWTGEGQLVFAGRVDGQVKVRGFRIELGEVEAVLGLYPGVGRCVVVVREDEPGQKRLVAYVVASEGEALDTVQIRDFVAGLLPEYMVPAVVVVLSGLPLTGQGKVDRGALPVPDFAGRVGGRSPRTAVEEVLCGLFAEVLRLERVGVEDSFFDLGGDSIMSMQLVARARRAGVVVSAQDVFEYKTPAGLAVVAQSSLAEVVPADVGIGEVPLTPAMCGLVRRAGVAGLDRFSQAMLVVVPAGIDLERLGVAVNALVDHHDVLRARLVCPDERDSATWKLDVPPAGEGAGGLVRRVDAVGLAEAPLTELIKVQQRAAAGRLDPVSGVMVQVVWLDRGVGVSGRLLLVVHHLVVDGVSWRILLPDLAAAYAACVAGGGVELEPVGTAFRRWALLARAQAQDPVRVAELPVWQRILTGDDVLLGDRPLDPARDVASSMRQLSFSVSLEVTAALLTTVPTLFHAGINDVLLAGLAAAVTEWRRRRGDGASEAIVIDLEGHGREPLAEDVELSRTVGWFTRVHPVRLELPDVDLADLRAGGPAAGRIIKEVKEQVRAVPGEGLGYGLLRHLNPATRPVLAALPTPQIAFNYLGRFAGARRTGEDTDWQPIGLDGEAGDLPAAHVLEAGGAVRDGADGPELTVSLAWPPGVLAEPAVRELGEGWVAMLTGLAEHAARPEAGGHTPSDFPLLELGQRQVEQFEAMAAEIEKGTSS</sequence>
<dbReference type="NCBIfam" id="TIGR01733">
    <property type="entry name" value="AA-adenyl-dom"/>
    <property type="match status" value="2"/>
</dbReference>
<dbReference type="Gene3D" id="1.10.1200.10">
    <property type="entry name" value="ACP-like"/>
    <property type="match status" value="2"/>
</dbReference>
<dbReference type="PANTHER" id="PTHR45527:SF1">
    <property type="entry name" value="FATTY ACID SYNTHASE"/>
    <property type="match status" value="1"/>
</dbReference>
<dbReference type="FunFam" id="2.30.38.10:FF:000001">
    <property type="entry name" value="Non-ribosomal peptide synthetase PvdI"/>
    <property type="match status" value="2"/>
</dbReference>
<dbReference type="InterPro" id="IPR025110">
    <property type="entry name" value="AMP-bd_C"/>
</dbReference>
<protein>
    <submittedName>
        <fullName evidence="8">Amino acid adenylation</fullName>
    </submittedName>
</protein>
<dbReference type="GO" id="GO:0044550">
    <property type="term" value="P:secondary metabolite biosynthetic process"/>
    <property type="evidence" value="ECO:0007669"/>
    <property type="project" value="TreeGrafter"/>
</dbReference>